<feature type="compositionally biased region" description="Basic and acidic residues" evidence="1">
    <location>
        <begin position="296"/>
        <end position="307"/>
    </location>
</feature>
<dbReference type="EMBL" id="AZGZ01000007">
    <property type="protein sequence ID" value="KZZ94087.1"/>
    <property type="molecule type" value="Genomic_DNA"/>
</dbReference>
<feature type="domain" description="3'-5' exonuclease" evidence="2">
    <location>
        <begin position="1"/>
        <end position="112"/>
    </location>
</feature>
<dbReference type="AlphaFoldDB" id="A0A168ALV4"/>
<dbReference type="InterPro" id="IPR002562">
    <property type="entry name" value="3'-5'_exonuclease_dom"/>
</dbReference>
<sequence>MIMESESILKCGVNIKSDCTRFTRVLGSVPRNIYEISLLYRLVKYSHDKVLATSRRPVQLAMQVEDVLKVSMDKTPDVRCGSWSAKMSVKQSEYAASDAYANLKLFEALETERQLMEQVPERPPMKPSPTSSSTKPKNKAPEPISPVSRITRADKSNTNKYNRNEVSANLPPILSSKMATPKVTAKGKTTAAKTRLRSRSSPNYESNKENIAAQDYIGSDPISNPRYSKYVSNSPSRQAAQLKKPSWGASRYGNKSLTQKVSRDGDKPLTTSTKASSWREIRVTASTKRPRAVNHAKSDVKRPERQKYAYVPPGESDGSDDGFDPQSVHSFFLSL</sequence>
<dbReference type="InterPro" id="IPR012337">
    <property type="entry name" value="RNaseH-like_sf"/>
</dbReference>
<gene>
    <name evidence="3" type="ORF">AAP_02180</name>
</gene>
<dbReference type="Pfam" id="PF01612">
    <property type="entry name" value="DNA_pol_A_exo1"/>
    <property type="match status" value="1"/>
</dbReference>
<name>A0A168ALV4_9EURO</name>
<feature type="compositionally biased region" description="Polar residues" evidence="1">
    <location>
        <begin position="221"/>
        <end position="239"/>
    </location>
</feature>
<accession>A0A168ALV4</accession>
<organism evidence="3 4">
    <name type="scientific">Ascosphaera apis ARSEF 7405</name>
    <dbReference type="NCBI Taxonomy" id="392613"/>
    <lineage>
        <taxon>Eukaryota</taxon>
        <taxon>Fungi</taxon>
        <taxon>Dikarya</taxon>
        <taxon>Ascomycota</taxon>
        <taxon>Pezizomycotina</taxon>
        <taxon>Eurotiomycetes</taxon>
        <taxon>Eurotiomycetidae</taxon>
        <taxon>Onygenales</taxon>
        <taxon>Ascosphaeraceae</taxon>
        <taxon>Ascosphaera</taxon>
    </lineage>
</organism>
<evidence type="ECO:0000313" key="4">
    <source>
        <dbReference type="Proteomes" id="UP000242877"/>
    </source>
</evidence>
<evidence type="ECO:0000256" key="1">
    <source>
        <dbReference type="SAM" id="MobiDB-lite"/>
    </source>
</evidence>
<reference evidence="3 4" key="1">
    <citation type="journal article" date="2016" name="Genome Biol. Evol.">
        <title>Divergent and convergent evolution of fungal pathogenicity.</title>
        <authorList>
            <person name="Shang Y."/>
            <person name="Xiao G."/>
            <person name="Zheng P."/>
            <person name="Cen K."/>
            <person name="Zhan S."/>
            <person name="Wang C."/>
        </authorList>
    </citation>
    <scope>NUCLEOTIDE SEQUENCE [LARGE SCALE GENOMIC DNA]</scope>
    <source>
        <strain evidence="3 4">ARSEF 7405</strain>
    </source>
</reference>
<feature type="compositionally biased region" description="Polar residues" evidence="1">
    <location>
        <begin position="158"/>
        <end position="167"/>
    </location>
</feature>
<dbReference type="OrthoDB" id="4207453at2759"/>
<keyword evidence="4" id="KW-1185">Reference proteome</keyword>
<feature type="region of interest" description="Disordered" evidence="1">
    <location>
        <begin position="116"/>
        <end position="324"/>
    </location>
</feature>
<dbReference type="InterPro" id="IPR036397">
    <property type="entry name" value="RNaseH_sf"/>
</dbReference>
<dbReference type="VEuPathDB" id="FungiDB:AAP_02180"/>
<dbReference type="GO" id="GO:0008408">
    <property type="term" value="F:3'-5' exonuclease activity"/>
    <property type="evidence" value="ECO:0007669"/>
    <property type="project" value="InterPro"/>
</dbReference>
<dbReference type="Proteomes" id="UP000242877">
    <property type="component" value="Unassembled WGS sequence"/>
</dbReference>
<dbReference type="SUPFAM" id="SSF53098">
    <property type="entry name" value="Ribonuclease H-like"/>
    <property type="match status" value="1"/>
</dbReference>
<feature type="compositionally biased region" description="Low complexity" evidence="1">
    <location>
        <begin position="179"/>
        <end position="193"/>
    </location>
</feature>
<proteinExistence type="predicted"/>
<dbReference type="GO" id="GO:0006139">
    <property type="term" value="P:nucleobase-containing compound metabolic process"/>
    <property type="evidence" value="ECO:0007669"/>
    <property type="project" value="InterPro"/>
</dbReference>
<dbReference type="Gene3D" id="3.30.420.10">
    <property type="entry name" value="Ribonuclease H-like superfamily/Ribonuclease H"/>
    <property type="match status" value="1"/>
</dbReference>
<evidence type="ECO:0000259" key="2">
    <source>
        <dbReference type="Pfam" id="PF01612"/>
    </source>
</evidence>
<dbReference type="GO" id="GO:0003676">
    <property type="term" value="F:nucleic acid binding"/>
    <property type="evidence" value="ECO:0007669"/>
    <property type="project" value="InterPro"/>
</dbReference>
<evidence type="ECO:0000313" key="3">
    <source>
        <dbReference type="EMBL" id="KZZ94087.1"/>
    </source>
</evidence>
<comment type="caution">
    <text evidence="3">The sequence shown here is derived from an EMBL/GenBank/DDBJ whole genome shotgun (WGS) entry which is preliminary data.</text>
</comment>
<protein>
    <submittedName>
        <fullName evidence="3">Ribonuclease H-like protein</fullName>
    </submittedName>
</protein>